<protein>
    <submittedName>
        <fullName evidence="1">Uncharacterized protein</fullName>
    </submittedName>
</protein>
<evidence type="ECO:0000313" key="1">
    <source>
        <dbReference type="EMBL" id="JAI02869.1"/>
    </source>
</evidence>
<organism evidence="1">
    <name type="scientific">Anguilla anguilla</name>
    <name type="common">European freshwater eel</name>
    <name type="synonym">Muraena anguilla</name>
    <dbReference type="NCBI Taxonomy" id="7936"/>
    <lineage>
        <taxon>Eukaryota</taxon>
        <taxon>Metazoa</taxon>
        <taxon>Chordata</taxon>
        <taxon>Craniata</taxon>
        <taxon>Vertebrata</taxon>
        <taxon>Euteleostomi</taxon>
        <taxon>Actinopterygii</taxon>
        <taxon>Neopterygii</taxon>
        <taxon>Teleostei</taxon>
        <taxon>Anguilliformes</taxon>
        <taxon>Anguillidae</taxon>
        <taxon>Anguilla</taxon>
    </lineage>
</organism>
<accession>A0A0E9XME4</accession>
<reference evidence="1" key="1">
    <citation type="submission" date="2014-11" db="EMBL/GenBank/DDBJ databases">
        <authorList>
            <person name="Amaro Gonzalez C."/>
        </authorList>
    </citation>
    <scope>NUCLEOTIDE SEQUENCE</scope>
</reference>
<proteinExistence type="predicted"/>
<dbReference type="AlphaFoldDB" id="A0A0E9XME4"/>
<name>A0A0E9XME4_ANGAN</name>
<sequence>MLEASCFFKLPNKKSVNFSSSLYKKLFSSQMTHSAFLFLLSHLRFLEFYCCNFSEMDCSKCTVTESNEF</sequence>
<dbReference type="EMBL" id="GBXM01005709">
    <property type="protein sequence ID" value="JAI02869.1"/>
    <property type="molecule type" value="Transcribed_RNA"/>
</dbReference>
<reference evidence="1" key="2">
    <citation type="journal article" date="2015" name="Fish Shellfish Immunol.">
        <title>Early steps in the European eel (Anguilla anguilla)-Vibrio vulnificus interaction in the gills: Role of the RtxA13 toxin.</title>
        <authorList>
            <person name="Callol A."/>
            <person name="Pajuelo D."/>
            <person name="Ebbesson L."/>
            <person name="Teles M."/>
            <person name="MacKenzie S."/>
            <person name="Amaro C."/>
        </authorList>
    </citation>
    <scope>NUCLEOTIDE SEQUENCE</scope>
</reference>